<dbReference type="SUPFAM" id="SSF54060">
    <property type="entry name" value="His-Me finger endonucleases"/>
    <property type="match status" value="1"/>
</dbReference>
<sequence length="257" mass="29097">MANIQRNTPATIVYTTTIPVRTRTAVISELPQYGKLKQSITVHSDGTVDDKNVTSDTRGYQYVSLTFENGVYKHIGIHRLIAYAFNQQWSSREDGTNIHHIDSNPANNSADNLMLTSASDNVRRYFDGRDNEEFINGQRRFQTKMAESLTNPTMLVVPDDNGSWHIVEDYRISADGRVWKMKKGELREVKSSVANKKYPTNRNVKIAGTTYSLAGLVAFNFMSVPDGRYKTLMIDSTIANPWDATNLYTVPVKQFDK</sequence>
<evidence type="ECO:0000259" key="1">
    <source>
        <dbReference type="Pfam" id="PF13392"/>
    </source>
</evidence>
<evidence type="ECO:0000313" key="2">
    <source>
        <dbReference type="EMBL" id="AWF96825.1"/>
    </source>
</evidence>
<dbReference type="RefSeq" id="WP_108731139.1">
    <property type="nucleotide sequence ID" value="NZ_CP020929.1"/>
</dbReference>
<geneLocation type="plasmid" evidence="2">
    <name>unnamed1</name>
</geneLocation>
<dbReference type="AlphaFoldDB" id="A0A2S1KUZ9"/>
<dbReference type="EMBL" id="CP020929">
    <property type="protein sequence ID" value="AWF96825.1"/>
    <property type="molecule type" value="Genomic_DNA"/>
</dbReference>
<reference evidence="2 3" key="1">
    <citation type="submission" date="2017-04" db="EMBL/GenBank/DDBJ databases">
        <title>Weissella cibaria strain m2 complete genome.</title>
        <authorList>
            <person name="Pan Q."/>
            <person name="Tan M."/>
            <person name="Yao F."/>
            <person name="Su S."/>
        </authorList>
    </citation>
    <scope>NUCLEOTIDE SEQUENCE [LARGE SCALE GENOMIC DNA]</scope>
    <source>
        <strain evidence="2 3">M2</strain>
        <plasmid evidence="3">Plasmid unnamed1</plasmid>
    </source>
</reference>
<feature type="domain" description="HNH nuclease" evidence="1">
    <location>
        <begin position="77"/>
        <end position="123"/>
    </location>
</feature>
<proteinExistence type="predicted"/>
<dbReference type="InterPro" id="IPR044925">
    <property type="entry name" value="His-Me_finger_sf"/>
</dbReference>
<evidence type="ECO:0000313" key="3">
    <source>
        <dbReference type="Proteomes" id="UP000244870"/>
    </source>
</evidence>
<organism evidence="2 3">
    <name type="scientific">Weissella cibaria</name>
    <dbReference type="NCBI Taxonomy" id="137591"/>
    <lineage>
        <taxon>Bacteria</taxon>
        <taxon>Bacillati</taxon>
        <taxon>Bacillota</taxon>
        <taxon>Bacilli</taxon>
        <taxon>Lactobacillales</taxon>
        <taxon>Lactobacillaceae</taxon>
        <taxon>Weissella</taxon>
    </lineage>
</organism>
<dbReference type="Gene3D" id="3.90.75.20">
    <property type="match status" value="1"/>
</dbReference>
<name>A0A2S1KUZ9_9LACO</name>
<dbReference type="Proteomes" id="UP000244870">
    <property type="component" value="Plasmid unnamed1"/>
</dbReference>
<dbReference type="Pfam" id="PF13392">
    <property type="entry name" value="HNH_3"/>
    <property type="match status" value="1"/>
</dbReference>
<protein>
    <recommendedName>
        <fullName evidence="1">HNH nuclease domain-containing protein</fullName>
    </recommendedName>
</protein>
<keyword evidence="2" id="KW-0614">Plasmid</keyword>
<accession>A0A2S1KUZ9</accession>
<gene>
    <name evidence="2" type="ORF">B6254_2481</name>
</gene>
<dbReference type="InterPro" id="IPR003615">
    <property type="entry name" value="HNH_nuc"/>
</dbReference>